<dbReference type="EMBL" id="BPLR01016685">
    <property type="protein sequence ID" value="GIY85737.1"/>
    <property type="molecule type" value="Genomic_DNA"/>
</dbReference>
<proteinExistence type="predicted"/>
<keyword evidence="1" id="KW-1133">Transmembrane helix</keyword>
<accession>A0AAV4WSS2</accession>
<keyword evidence="3" id="KW-1185">Reference proteome</keyword>
<feature type="transmembrane region" description="Helical" evidence="1">
    <location>
        <begin position="72"/>
        <end position="96"/>
    </location>
</feature>
<protein>
    <submittedName>
        <fullName evidence="2">Uncharacterized protein</fullName>
    </submittedName>
</protein>
<dbReference type="Proteomes" id="UP001054945">
    <property type="component" value="Unassembled WGS sequence"/>
</dbReference>
<evidence type="ECO:0000313" key="2">
    <source>
        <dbReference type="EMBL" id="GIY85737.1"/>
    </source>
</evidence>
<dbReference type="AlphaFoldDB" id="A0AAV4WSS2"/>
<comment type="caution">
    <text evidence="2">The sequence shown here is derived from an EMBL/GenBank/DDBJ whole genome shotgun (WGS) entry which is preliminary data.</text>
</comment>
<gene>
    <name evidence="2" type="ORF">CEXT_625911</name>
</gene>
<evidence type="ECO:0000313" key="3">
    <source>
        <dbReference type="Proteomes" id="UP001054945"/>
    </source>
</evidence>
<reference evidence="2 3" key="1">
    <citation type="submission" date="2021-06" db="EMBL/GenBank/DDBJ databases">
        <title>Caerostris extrusa draft genome.</title>
        <authorList>
            <person name="Kono N."/>
            <person name="Arakawa K."/>
        </authorList>
    </citation>
    <scope>NUCLEOTIDE SEQUENCE [LARGE SCALE GENOMIC DNA]</scope>
</reference>
<sequence length="110" mass="12135">MGQIENQGHQALFDDGCIYVYISDRTSTLKANKKALIKSHFESCRYAKSIDAAAHIVLNKTELGKIYIRERAFALISLPCAHILSPFAAVIIQLFISLSATAESLSLRHG</sequence>
<name>A0AAV4WSS2_CAEEX</name>
<keyword evidence="1" id="KW-0472">Membrane</keyword>
<keyword evidence="1" id="KW-0812">Transmembrane</keyword>
<evidence type="ECO:0000256" key="1">
    <source>
        <dbReference type="SAM" id="Phobius"/>
    </source>
</evidence>
<organism evidence="2 3">
    <name type="scientific">Caerostris extrusa</name>
    <name type="common">Bark spider</name>
    <name type="synonym">Caerostris bankana</name>
    <dbReference type="NCBI Taxonomy" id="172846"/>
    <lineage>
        <taxon>Eukaryota</taxon>
        <taxon>Metazoa</taxon>
        <taxon>Ecdysozoa</taxon>
        <taxon>Arthropoda</taxon>
        <taxon>Chelicerata</taxon>
        <taxon>Arachnida</taxon>
        <taxon>Araneae</taxon>
        <taxon>Araneomorphae</taxon>
        <taxon>Entelegynae</taxon>
        <taxon>Araneoidea</taxon>
        <taxon>Araneidae</taxon>
        <taxon>Caerostris</taxon>
    </lineage>
</organism>